<keyword evidence="3" id="KW-1185">Reference proteome</keyword>
<feature type="region of interest" description="Disordered" evidence="1">
    <location>
        <begin position="355"/>
        <end position="564"/>
    </location>
</feature>
<feature type="compositionally biased region" description="Polar residues" evidence="1">
    <location>
        <begin position="524"/>
        <end position="541"/>
    </location>
</feature>
<feature type="region of interest" description="Disordered" evidence="1">
    <location>
        <begin position="212"/>
        <end position="275"/>
    </location>
</feature>
<feature type="compositionally biased region" description="Polar residues" evidence="1">
    <location>
        <begin position="166"/>
        <end position="178"/>
    </location>
</feature>
<evidence type="ECO:0000313" key="3">
    <source>
        <dbReference type="Proteomes" id="UP000636709"/>
    </source>
</evidence>
<evidence type="ECO:0000256" key="1">
    <source>
        <dbReference type="SAM" id="MobiDB-lite"/>
    </source>
</evidence>
<feature type="compositionally biased region" description="Polar residues" evidence="1">
    <location>
        <begin position="378"/>
        <end position="388"/>
    </location>
</feature>
<feature type="region of interest" description="Disordered" evidence="1">
    <location>
        <begin position="627"/>
        <end position="658"/>
    </location>
</feature>
<feature type="region of interest" description="Disordered" evidence="1">
    <location>
        <begin position="287"/>
        <end position="315"/>
    </location>
</feature>
<sequence>MAVAGDSATVFLETTLGTRIVVSFPARATTVADLKRECLSTFPPPFSLPATVEKNLHFPFLLRSPLQIHLFFPADLVLVELDGSWFQLTDSMAVRAAFEWVKGPWRLRAEVHQLCSHPRKDAKCGTGDAEPNAGNPVISENSSQYMLLPGVPQGGGSLASGDGVSDTDTPQMNQQNKPQEVVENSSVQCRDGVTMLQESLDINLAAGDGDTFLPNQDKLQECGEHGSDQLEDGITRPQESSEFDLGAGDSDASPLNLQDKSHEGAEHSSGQSKDRITMLEESSDLGMAADKRNSPVGGQQKDIIAEPRGKKRFREGDKTVAYELRSHQLASKDAKCGTGDAEPIAGHPVISENYSQYTLPPAASQGGGSLASGDVVSDTDTPQTNWKNKPQEGVENASVQCRDGTSMPQERSGIELATGESDTPLPNQEDKPQECIERGSDQREDGTTMPQESSDIEVATGDSDTPLPNQEDEPLECVEHGSDQPKDRITMPEESSEFDLAAGDCDTPPMNKQDKSHLGVEHASGQSQDTITTLEESSNLGISADKGNSPVGGQQKDIIVEPSGKKCFREGDKTNERIVANCGDNLSSLASSTLNAELSQKKSCVTVQAKSNSVPLLYGLEGCEHDLGEKPSGGQDPSISGVHNGESSSNGSDYPPCVEAMERKKSSDKEVKIHRGDEDGPCMAGRGGKSICKRTDAPHCVEAMKEDVKRPTFNRHYIDRGQNEGSTSTVNREHEPCFIRSHKRIVVRKIPISRAMKVYSFR</sequence>
<feature type="compositionally biased region" description="Basic and acidic residues" evidence="1">
    <location>
        <begin position="477"/>
        <end position="491"/>
    </location>
</feature>
<dbReference type="EMBL" id="JACEFO010002324">
    <property type="protein sequence ID" value="KAF8665905.1"/>
    <property type="molecule type" value="Genomic_DNA"/>
</dbReference>
<reference evidence="2" key="1">
    <citation type="submission" date="2020-07" db="EMBL/GenBank/DDBJ databases">
        <title>Genome sequence and genetic diversity analysis of an under-domesticated orphan crop, white fonio (Digitaria exilis).</title>
        <authorList>
            <person name="Bennetzen J.L."/>
            <person name="Chen S."/>
            <person name="Ma X."/>
            <person name="Wang X."/>
            <person name="Yssel A.E.J."/>
            <person name="Chaluvadi S.R."/>
            <person name="Johnson M."/>
            <person name="Gangashetty P."/>
            <person name="Hamidou F."/>
            <person name="Sanogo M.D."/>
            <person name="Zwaenepoel A."/>
            <person name="Wallace J."/>
            <person name="Van De Peer Y."/>
            <person name="Van Deynze A."/>
        </authorList>
    </citation>
    <scope>NUCLEOTIDE SEQUENCE</scope>
    <source>
        <tissue evidence="2">Leaves</tissue>
    </source>
</reference>
<gene>
    <name evidence="2" type="ORF">HU200_053988</name>
</gene>
<name>A0A835AGJ0_9POAL</name>
<feature type="compositionally biased region" description="Basic and acidic residues" evidence="1">
    <location>
        <begin position="259"/>
        <end position="275"/>
    </location>
</feature>
<comment type="caution">
    <text evidence="2">The sequence shown here is derived from an EMBL/GenBank/DDBJ whole genome shotgun (WGS) entry which is preliminary data.</text>
</comment>
<feature type="region of interest" description="Disordered" evidence="1">
    <location>
        <begin position="151"/>
        <end position="178"/>
    </location>
</feature>
<feature type="compositionally biased region" description="Basic and acidic residues" evidence="1">
    <location>
        <begin position="303"/>
        <end position="315"/>
    </location>
</feature>
<organism evidence="2 3">
    <name type="scientific">Digitaria exilis</name>
    <dbReference type="NCBI Taxonomy" id="1010633"/>
    <lineage>
        <taxon>Eukaryota</taxon>
        <taxon>Viridiplantae</taxon>
        <taxon>Streptophyta</taxon>
        <taxon>Embryophyta</taxon>
        <taxon>Tracheophyta</taxon>
        <taxon>Spermatophyta</taxon>
        <taxon>Magnoliopsida</taxon>
        <taxon>Liliopsida</taxon>
        <taxon>Poales</taxon>
        <taxon>Poaceae</taxon>
        <taxon>PACMAD clade</taxon>
        <taxon>Panicoideae</taxon>
        <taxon>Panicodae</taxon>
        <taxon>Paniceae</taxon>
        <taxon>Anthephorinae</taxon>
        <taxon>Digitaria</taxon>
    </lineage>
</organism>
<feature type="compositionally biased region" description="Basic and acidic residues" evidence="1">
    <location>
        <begin position="428"/>
        <end position="446"/>
    </location>
</feature>
<accession>A0A835AGJ0</accession>
<protein>
    <submittedName>
        <fullName evidence="2">Uncharacterized protein</fullName>
    </submittedName>
</protein>
<proteinExistence type="predicted"/>
<feature type="compositionally biased region" description="Basic and acidic residues" evidence="1">
    <location>
        <begin position="218"/>
        <end position="228"/>
    </location>
</feature>
<evidence type="ECO:0000313" key="2">
    <source>
        <dbReference type="EMBL" id="KAF8665905.1"/>
    </source>
</evidence>
<dbReference type="Proteomes" id="UP000636709">
    <property type="component" value="Unassembled WGS sequence"/>
</dbReference>
<dbReference type="OrthoDB" id="1093005at2759"/>
<dbReference type="AlphaFoldDB" id="A0A835AGJ0"/>